<reference evidence="3 4" key="1">
    <citation type="submission" date="2020-01" db="EMBL/GenBank/DDBJ databases">
        <title>Sphingomonas sp. C33 whole genome sequece.</title>
        <authorList>
            <person name="Park C."/>
        </authorList>
    </citation>
    <scope>NUCLEOTIDE SEQUENCE [LARGE SCALE GENOMIC DNA]</scope>
    <source>
        <strain evidence="3 4">C33</strain>
    </source>
</reference>
<keyword evidence="4" id="KW-1185">Reference proteome</keyword>
<gene>
    <name evidence="3" type="ORF">GVO57_01495</name>
</gene>
<accession>A0A7Z2NUM0</accession>
<organism evidence="3 4">
    <name type="scientific">Sphingomonas changnyeongensis</name>
    <dbReference type="NCBI Taxonomy" id="2698679"/>
    <lineage>
        <taxon>Bacteria</taxon>
        <taxon>Pseudomonadati</taxon>
        <taxon>Pseudomonadota</taxon>
        <taxon>Alphaproteobacteria</taxon>
        <taxon>Sphingomonadales</taxon>
        <taxon>Sphingomonadaceae</taxon>
        <taxon>Sphingomonas</taxon>
    </lineage>
</organism>
<dbReference type="RefSeq" id="WP_160591274.1">
    <property type="nucleotide sequence ID" value="NZ_CP047895.1"/>
</dbReference>
<feature type="region of interest" description="Disordered" evidence="1">
    <location>
        <begin position="108"/>
        <end position="138"/>
    </location>
</feature>
<evidence type="ECO:0000259" key="2">
    <source>
        <dbReference type="Pfam" id="PF20072"/>
    </source>
</evidence>
<dbReference type="InterPro" id="IPR045531">
    <property type="entry name" value="DUF6468"/>
</dbReference>
<proteinExistence type="predicted"/>
<dbReference type="KEGG" id="schy:GVO57_01495"/>
<protein>
    <recommendedName>
        <fullName evidence="2">DUF6468 domain-containing protein</fullName>
    </recommendedName>
</protein>
<name>A0A7Z2NUM0_9SPHN</name>
<feature type="compositionally biased region" description="Low complexity" evidence="1">
    <location>
        <begin position="110"/>
        <end position="129"/>
    </location>
</feature>
<dbReference type="Pfam" id="PF20072">
    <property type="entry name" value="DUF6468"/>
    <property type="match status" value="1"/>
</dbReference>
<evidence type="ECO:0000313" key="4">
    <source>
        <dbReference type="Proteomes" id="UP000464468"/>
    </source>
</evidence>
<sequence>MSFATTSNIVTVILCIAVLVQSMRMMRSLTAFKTADLPATVQALETATGHARQVLSELKDVLRREADPSMRRLGEAEAIRDELKVMIDIANATADRLMDSASAARKAEADLAAARGPAEGAEADPAAEANADDDRVIA</sequence>
<feature type="domain" description="DUF6468" evidence="2">
    <location>
        <begin position="35"/>
        <end position="105"/>
    </location>
</feature>
<dbReference type="AlphaFoldDB" id="A0A7Z2NUM0"/>
<evidence type="ECO:0000256" key="1">
    <source>
        <dbReference type="SAM" id="MobiDB-lite"/>
    </source>
</evidence>
<dbReference type="Proteomes" id="UP000464468">
    <property type="component" value="Chromosome"/>
</dbReference>
<evidence type="ECO:0000313" key="3">
    <source>
        <dbReference type="EMBL" id="QHL89741.1"/>
    </source>
</evidence>
<dbReference type="EMBL" id="CP047895">
    <property type="protein sequence ID" value="QHL89741.1"/>
    <property type="molecule type" value="Genomic_DNA"/>
</dbReference>